<feature type="transmembrane region" description="Helical" evidence="1">
    <location>
        <begin position="41"/>
        <end position="66"/>
    </location>
</feature>
<reference evidence="2 3" key="1">
    <citation type="submission" date="2019-06" db="EMBL/GenBank/DDBJ databases">
        <authorList>
            <person name="Teng J.L.L."/>
            <person name="Lee H.H."/>
            <person name="Lau S.K.P."/>
            <person name="Woo P.C.Y."/>
        </authorList>
    </citation>
    <scope>NUCLEOTIDE SEQUENCE [LARGE SCALE GENOMIC DNA]</scope>
    <source>
        <strain evidence="2 3">HKU70</strain>
    </source>
</reference>
<keyword evidence="1" id="KW-0812">Transmembrane</keyword>
<evidence type="ECO:0000313" key="3">
    <source>
        <dbReference type="Proteomes" id="UP000319792"/>
    </source>
</evidence>
<organism evidence="2 3">
    <name type="scientific">Tsukamurella sputi</name>
    <dbReference type="NCBI Taxonomy" id="2591848"/>
    <lineage>
        <taxon>Bacteria</taxon>
        <taxon>Bacillati</taxon>
        <taxon>Actinomycetota</taxon>
        <taxon>Actinomycetes</taxon>
        <taxon>Mycobacteriales</taxon>
        <taxon>Tsukamurellaceae</taxon>
        <taxon>Tsukamurella</taxon>
    </lineage>
</organism>
<dbReference type="AlphaFoldDB" id="A0A5C5RG21"/>
<evidence type="ECO:0000313" key="2">
    <source>
        <dbReference type="EMBL" id="TWS21906.1"/>
    </source>
</evidence>
<dbReference type="EMBL" id="VIGV01000014">
    <property type="protein sequence ID" value="TWS21906.1"/>
    <property type="molecule type" value="Genomic_DNA"/>
</dbReference>
<protein>
    <submittedName>
        <fullName evidence="2">Uncharacterized protein</fullName>
    </submittedName>
</protein>
<reference evidence="2 3" key="2">
    <citation type="submission" date="2019-08" db="EMBL/GenBank/DDBJ databases">
        <title>Tsukamurella conjunctivitidis sp. nov., Tsukamurella assacharolytica sp. nov. and Tsukamurella sputae sp. nov. isolated from patients with conjunctivitis, bacteraemia (lymphoma) and respiratory infection (sputum) in Hong Kong.</title>
        <authorList>
            <person name="Fok K.M.N."/>
            <person name="Fong J.Y.H."/>
        </authorList>
    </citation>
    <scope>NUCLEOTIDE SEQUENCE [LARGE SCALE GENOMIC DNA]</scope>
    <source>
        <strain evidence="2 3">HKU70</strain>
    </source>
</reference>
<feature type="transmembrane region" description="Helical" evidence="1">
    <location>
        <begin position="72"/>
        <end position="91"/>
    </location>
</feature>
<dbReference type="Proteomes" id="UP000319792">
    <property type="component" value="Unassembled WGS sequence"/>
</dbReference>
<name>A0A5C5RG21_9ACTN</name>
<dbReference type="OrthoDB" id="4775260at2"/>
<accession>A0A5C5RG21</accession>
<keyword evidence="3" id="KW-1185">Reference proteome</keyword>
<gene>
    <name evidence="2" type="ORF">FK268_22205</name>
</gene>
<feature type="transmembrane region" description="Helical" evidence="1">
    <location>
        <begin position="15"/>
        <end position="34"/>
    </location>
</feature>
<keyword evidence="1" id="KW-0472">Membrane</keyword>
<dbReference type="RefSeq" id="WP_146437633.1">
    <property type="nucleotide sequence ID" value="NZ_VIGV01000014.1"/>
</dbReference>
<keyword evidence="1" id="KW-1133">Transmembrane helix</keyword>
<proteinExistence type="predicted"/>
<comment type="caution">
    <text evidence="2">The sequence shown here is derived from an EMBL/GenBank/DDBJ whole genome shotgun (WGS) entry which is preliminary data.</text>
</comment>
<sequence length="189" mass="20873">MSTDRRATTQHDLTIAGYVLAVFVVIDVAMWLWGTTFPGDMALLALSFAGGAFLLLGWLAHLAVWAFAVRRFAWQLLIIPLIGVLAIGLRFTGAVPDARWGYDEPRLRAAAERMLADPEAEIFDYESRSIGTQEVYSASKRDGVVRFHIAGPSISTTQLAYHPVGATPADATRTRITHLSGRWWLELSD</sequence>
<evidence type="ECO:0000256" key="1">
    <source>
        <dbReference type="SAM" id="Phobius"/>
    </source>
</evidence>